<dbReference type="RefSeq" id="WP_092088085.1">
    <property type="nucleotide sequence ID" value="NZ_FMZW01000039.1"/>
</dbReference>
<dbReference type="EMBL" id="FMZW01000039">
    <property type="protein sequence ID" value="SDE93079.1"/>
    <property type="molecule type" value="Genomic_DNA"/>
</dbReference>
<dbReference type="AlphaFoldDB" id="A0A1G7GYS8"/>
<evidence type="ECO:0000313" key="6">
    <source>
        <dbReference type="Proteomes" id="UP000199245"/>
    </source>
</evidence>
<dbReference type="GO" id="GO:0009231">
    <property type="term" value="P:riboflavin biosynthetic process"/>
    <property type="evidence" value="ECO:0007669"/>
    <property type="project" value="InterPro"/>
</dbReference>
<dbReference type="PANTHER" id="PTHR38011:SF7">
    <property type="entry name" value="2,5-DIAMINO-6-RIBOSYLAMINO-4(3H)-PYRIMIDINONE 5'-PHOSPHATE REDUCTASE"/>
    <property type="match status" value="1"/>
</dbReference>
<reference evidence="5 6" key="1">
    <citation type="submission" date="2016-10" db="EMBL/GenBank/DDBJ databases">
        <authorList>
            <person name="de Groot N.N."/>
        </authorList>
    </citation>
    <scope>NUCLEOTIDE SEQUENCE [LARGE SCALE GENOMIC DNA]</scope>
    <source>
        <strain evidence="5 6">R5</strain>
    </source>
</reference>
<evidence type="ECO:0000256" key="1">
    <source>
        <dbReference type="ARBA" id="ARBA00005104"/>
    </source>
</evidence>
<dbReference type="PANTHER" id="PTHR38011">
    <property type="entry name" value="DIHYDROFOLATE REDUCTASE FAMILY PROTEIN (AFU_ORTHOLOGUE AFUA_8G06820)"/>
    <property type="match status" value="1"/>
</dbReference>
<sequence>MRPHIICHMGTSIDGRLHPSRFTKAAAGIPADVLRSHYERIHDGFDADGWIIGRVTMNEMAKGTERHIANPLRLAREAHLGNRNGRKLAVGIDPSGRVHFGKDNVGGDHAVAVLGEQVSDAHLAELREDGASYIFAGTKGDDLPGAMAQLASLFGARTLLLEGGGGINGAFLKHGLIDEFSTLIFPAVDGVAGSQSIVDYHGSDGDRPGAGQSLRLTHCETLEGGMVWLRHAVERAPD</sequence>
<protein>
    <submittedName>
        <fullName evidence="5">5-amino-6-(5-phosphoribosylamino)uracil reductase</fullName>
    </submittedName>
</protein>
<dbReference type="InterPro" id="IPR050765">
    <property type="entry name" value="Riboflavin_Biosynth_HTPR"/>
</dbReference>
<dbReference type="SUPFAM" id="SSF53597">
    <property type="entry name" value="Dihydrofolate reductase-like"/>
    <property type="match status" value="1"/>
</dbReference>
<dbReference type="Proteomes" id="UP000199245">
    <property type="component" value="Unassembled WGS sequence"/>
</dbReference>
<dbReference type="Gene3D" id="3.40.430.10">
    <property type="entry name" value="Dihydrofolate Reductase, subunit A"/>
    <property type="match status" value="1"/>
</dbReference>
<comment type="pathway">
    <text evidence="1">Cofactor biosynthesis; riboflavin biosynthesis.</text>
</comment>
<dbReference type="Pfam" id="PF01872">
    <property type="entry name" value="RibD_C"/>
    <property type="match status" value="1"/>
</dbReference>
<proteinExistence type="predicted"/>
<gene>
    <name evidence="5" type="ORF">SAMN05216337_103965</name>
</gene>
<evidence type="ECO:0000256" key="3">
    <source>
        <dbReference type="ARBA" id="ARBA00023002"/>
    </source>
</evidence>
<keyword evidence="2" id="KW-0521">NADP</keyword>
<dbReference type="GO" id="GO:0008703">
    <property type="term" value="F:5-amino-6-(5-phosphoribosylamino)uracil reductase activity"/>
    <property type="evidence" value="ECO:0007669"/>
    <property type="project" value="InterPro"/>
</dbReference>
<keyword evidence="3" id="KW-0560">Oxidoreductase</keyword>
<organism evidence="5 6">
    <name type="scientific">Bradyrhizobium brasilense</name>
    <dbReference type="NCBI Taxonomy" id="1419277"/>
    <lineage>
        <taxon>Bacteria</taxon>
        <taxon>Pseudomonadati</taxon>
        <taxon>Pseudomonadota</taxon>
        <taxon>Alphaproteobacteria</taxon>
        <taxon>Hyphomicrobiales</taxon>
        <taxon>Nitrobacteraceae</taxon>
        <taxon>Bradyrhizobium</taxon>
    </lineage>
</organism>
<name>A0A1G7GYS8_9BRAD</name>
<feature type="domain" description="Bacterial bifunctional deaminase-reductase C-terminal" evidence="4">
    <location>
        <begin position="3"/>
        <end position="227"/>
    </location>
</feature>
<evidence type="ECO:0000259" key="4">
    <source>
        <dbReference type="Pfam" id="PF01872"/>
    </source>
</evidence>
<evidence type="ECO:0000313" key="5">
    <source>
        <dbReference type="EMBL" id="SDE93079.1"/>
    </source>
</evidence>
<dbReference type="InterPro" id="IPR024072">
    <property type="entry name" value="DHFR-like_dom_sf"/>
</dbReference>
<evidence type="ECO:0000256" key="2">
    <source>
        <dbReference type="ARBA" id="ARBA00022857"/>
    </source>
</evidence>
<dbReference type="InterPro" id="IPR002734">
    <property type="entry name" value="RibDG_C"/>
</dbReference>
<accession>A0A1G7GYS8</accession>